<reference evidence="1 2" key="1">
    <citation type="submission" date="2011-11" db="EMBL/GenBank/DDBJ databases">
        <authorList>
            <person name="Weinstock G."/>
            <person name="Sodergren E."/>
            <person name="Clifton S."/>
            <person name="Fulton L."/>
            <person name="Fulton B."/>
            <person name="Courtney L."/>
            <person name="Fronick C."/>
            <person name="Harrison M."/>
            <person name="Strong C."/>
            <person name="Farmer C."/>
            <person name="Delahaunty K."/>
            <person name="Markovic C."/>
            <person name="Hall O."/>
            <person name="Minx P."/>
            <person name="Tomlinson C."/>
            <person name="Mitreva M."/>
            <person name="Hou S."/>
            <person name="Chen J."/>
            <person name="Wollam A."/>
            <person name="Pepin K.H."/>
            <person name="Johnson M."/>
            <person name="Bhonagiri V."/>
            <person name="Zhang X."/>
            <person name="Suruliraj S."/>
            <person name="Warren W."/>
            <person name="Chinwalla A."/>
            <person name="Mardis E.R."/>
            <person name="Wilson R.K."/>
        </authorList>
    </citation>
    <scope>NUCLEOTIDE SEQUENCE [LARGE SCALE GENOMIC DNA]</scope>
    <source>
        <strain evidence="1 2">YIT 11816</strain>
    </source>
</reference>
<keyword evidence="2" id="KW-1185">Reference proteome</keyword>
<dbReference type="PATRIC" id="fig|762967.3.peg.926"/>
<dbReference type="HOGENOM" id="CLU_2620746_0_0_4"/>
<sequence length="78" mass="8376">MRLANLRNGDALVGVPDGTAAGGGGVKDSEAVKSVMDVKIVKIVKIVKTQRFLFKGLRARTKDSCGRRPPDRCAREGH</sequence>
<evidence type="ECO:0000313" key="1">
    <source>
        <dbReference type="EMBL" id="EHY31458.1"/>
    </source>
</evidence>
<proteinExistence type="predicted"/>
<comment type="caution">
    <text evidence="1">The sequence shown here is derived from an EMBL/GenBank/DDBJ whole genome shotgun (WGS) entry which is preliminary data.</text>
</comment>
<dbReference type="EMBL" id="AFBQ01000158">
    <property type="protein sequence ID" value="EHY31458.1"/>
    <property type="molecule type" value="Genomic_DNA"/>
</dbReference>
<evidence type="ECO:0000313" key="2">
    <source>
        <dbReference type="Proteomes" id="UP000004956"/>
    </source>
</evidence>
<name>H3KEK4_9BURK</name>
<organism evidence="1 2">
    <name type="scientific">Sutterella parvirubra YIT 11816</name>
    <dbReference type="NCBI Taxonomy" id="762967"/>
    <lineage>
        <taxon>Bacteria</taxon>
        <taxon>Pseudomonadati</taxon>
        <taxon>Pseudomonadota</taxon>
        <taxon>Betaproteobacteria</taxon>
        <taxon>Burkholderiales</taxon>
        <taxon>Sutterellaceae</taxon>
        <taxon>Sutterella</taxon>
    </lineage>
</organism>
<gene>
    <name evidence="1" type="ORF">HMPREF9440_01168</name>
</gene>
<accession>H3KEK4</accession>
<dbReference type="STRING" id="762967.HMPREF9440_01168"/>
<dbReference type="Proteomes" id="UP000004956">
    <property type="component" value="Unassembled WGS sequence"/>
</dbReference>
<dbReference type="AlphaFoldDB" id="H3KEK4"/>
<protein>
    <submittedName>
        <fullName evidence="1">Uncharacterized protein</fullName>
    </submittedName>
</protein>